<evidence type="ECO:0000313" key="3">
    <source>
        <dbReference type="Proteomes" id="UP001465668"/>
    </source>
</evidence>
<gene>
    <name evidence="2" type="ORF">SCAR479_13490</name>
</gene>
<accession>A0ABR2X853</accession>
<dbReference type="InterPro" id="IPR052523">
    <property type="entry name" value="Trichothecene_AcTrans"/>
</dbReference>
<reference evidence="2 3" key="1">
    <citation type="submission" date="2024-02" db="EMBL/GenBank/DDBJ databases">
        <title>First draft genome assembly of two strains of Seiridium cardinale.</title>
        <authorList>
            <person name="Emiliani G."/>
            <person name="Scali E."/>
        </authorList>
    </citation>
    <scope>NUCLEOTIDE SEQUENCE [LARGE SCALE GENOMIC DNA]</scope>
    <source>
        <strain evidence="2 3">BM-138-000479</strain>
    </source>
</reference>
<name>A0ABR2X853_9PEZI</name>
<keyword evidence="3" id="KW-1185">Reference proteome</keyword>
<evidence type="ECO:0000313" key="2">
    <source>
        <dbReference type="EMBL" id="KAK9769837.1"/>
    </source>
</evidence>
<proteinExistence type="predicted"/>
<feature type="chain" id="PRO_5047325408" evidence="1">
    <location>
        <begin position="23"/>
        <end position="255"/>
    </location>
</feature>
<dbReference type="EMBL" id="JARVKM010000109">
    <property type="protein sequence ID" value="KAK9769837.1"/>
    <property type="molecule type" value="Genomic_DNA"/>
</dbReference>
<dbReference type="SUPFAM" id="SSF55729">
    <property type="entry name" value="Acyl-CoA N-acyltransferases (Nat)"/>
    <property type="match status" value="1"/>
</dbReference>
<feature type="signal peptide" evidence="1">
    <location>
        <begin position="1"/>
        <end position="22"/>
    </location>
</feature>
<organism evidence="2 3">
    <name type="scientific">Seiridium cardinale</name>
    <dbReference type="NCBI Taxonomy" id="138064"/>
    <lineage>
        <taxon>Eukaryota</taxon>
        <taxon>Fungi</taxon>
        <taxon>Dikarya</taxon>
        <taxon>Ascomycota</taxon>
        <taxon>Pezizomycotina</taxon>
        <taxon>Sordariomycetes</taxon>
        <taxon>Xylariomycetidae</taxon>
        <taxon>Amphisphaeriales</taxon>
        <taxon>Sporocadaceae</taxon>
        <taxon>Seiridium</taxon>
    </lineage>
</organism>
<dbReference type="InterPro" id="IPR016181">
    <property type="entry name" value="Acyl_CoA_acyltransferase"/>
</dbReference>
<dbReference type="PANTHER" id="PTHR42791:SF2">
    <property type="entry name" value="N-ACETYLTRANSFERASE DOMAIN-CONTAINING PROTEIN"/>
    <property type="match status" value="1"/>
</dbReference>
<comment type="caution">
    <text evidence="2">The sequence shown here is derived from an EMBL/GenBank/DDBJ whole genome shotgun (WGS) entry which is preliminary data.</text>
</comment>
<dbReference type="Proteomes" id="UP001465668">
    <property type="component" value="Unassembled WGS sequence"/>
</dbReference>
<keyword evidence="1" id="KW-0732">Signal</keyword>
<sequence length="255" mass="29101">MESSFFISLLFMLWLDLPASWAQLSSQQPLGAVPFEFRESQFQDAADLATILVDAFSPAPAWKYLHQFQDEHPGYQWECSRKSIEDFFRHRPSNAPIVRVISVPDQKSESGSRVVSFSIWQFNKTRETIRSPAHLMLLDSGNCSQQLDVNKTRAEDYGKQMADMEKTYLDDVYEQQVYLELLATHPKWDENGFAAVHLHWGMALADNMGLPTTLIATPAGYPLYKSTGFEDIYNGTITRLDGLGIFWHEAMIYSA</sequence>
<protein>
    <submittedName>
        <fullName evidence="2">Uncharacterized protein</fullName>
    </submittedName>
</protein>
<evidence type="ECO:0000256" key="1">
    <source>
        <dbReference type="SAM" id="SignalP"/>
    </source>
</evidence>
<dbReference type="PANTHER" id="PTHR42791">
    <property type="entry name" value="GNAT FAMILY ACETYLTRANSFERASE"/>
    <property type="match status" value="1"/>
</dbReference>
<dbReference type="Gene3D" id="3.40.630.30">
    <property type="match status" value="1"/>
</dbReference>